<evidence type="ECO:0000259" key="4">
    <source>
        <dbReference type="Pfam" id="PF01048"/>
    </source>
</evidence>
<sequence length="298" mass="32885">MAIPASELILNPEGSIYHLHLRPEHVASTVITVGDPDRVAAVTAHFDTITHTVQCREFKTSTGTYKGKPITVISTGIGTDNIDIVLNELDALVNIDFKTRTLKKTLTSLDIIRIGTSGSIQEDIPVDSFLLSDMAIGLDALLHFYDSASIQHPEIQKAFIEHMGWAAEKSEPYVVSCDRDLASHFLSDQVVQGFTATNVGFYGPQGRVLRLQTSDATMNQKLGEFRYFDKLSIPFRESKITNLEMETAGIYGLAKLLGHRAVSMNAILANRATGTFSKEPNKTTDHLIQYTLDRIATM</sequence>
<proteinExistence type="predicted"/>
<keyword evidence="6" id="KW-1185">Reference proteome</keyword>
<evidence type="ECO:0000256" key="3">
    <source>
        <dbReference type="ARBA" id="ARBA00048447"/>
    </source>
</evidence>
<dbReference type="EMBL" id="JBHSFV010000012">
    <property type="protein sequence ID" value="MFC4635835.1"/>
    <property type="molecule type" value="Genomic_DNA"/>
</dbReference>
<dbReference type="InterPro" id="IPR035994">
    <property type="entry name" value="Nucleoside_phosphorylase_sf"/>
</dbReference>
<dbReference type="Pfam" id="PF01048">
    <property type="entry name" value="PNP_UDP_1"/>
    <property type="match status" value="1"/>
</dbReference>
<dbReference type="EC" id="2.4.2.3" evidence="1"/>
<dbReference type="PANTHER" id="PTHR43691">
    <property type="entry name" value="URIDINE PHOSPHORYLASE"/>
    <property type="match status" value="1"/>
</dbReference>
<evidence type="ECO:0000313" key="5">
    <source>
        <dbReference type="EMBL" id="MFC4635835.1"/>
    </source>
</evidence>
<comment type="catalytic activity">
    <reaction evidence="3">
        <text>uridine + phosphate = alpha-D-ribose 1-phosphate + uracil</text>
        <dbReference type="Rhea" id="RHEA:24388"/>
        <dbReference type="ChEBI" id="CHEBI:16704"/>
        <dbReference type="ChEBI" id="CHEBI:17568"/>
        <dbReference type="ChEBI" id="CHEBI:43474"/>
        <dbReference type="ChEBI" id="CHEBI:57720"/>
        <dbReference type="EC" id="2.4.2.3"/>
    </reaction>
</comment>
<dbReference type="SUPFAM" id="SSF53167">
    <property type="entry name" value="Purine and uridine phosphorylases"/>
    <property type="match status" value="1"/>
</dbReference>
<organism evidence="5 6">
    <name type="scientific">Dokdonia ponticola</name>
    <dbReference type="NCBI Taxonomy" id="2041041"/>
    <lineage>
        <taxon>Bacteria</taxon>
        <taxon>Pseudomonadati</taxon>
        <taxon>Bacteroidota</taxon>
        <taxon>Flavobacteriia</taxon>
        <taxon>Flavobacteriales</taxon>
        <taxon>Flavobacteriaceae</taxon>
        <taxon>Dokdonia</taxon>
    </lineage>
</organism>
<protein>
    <recommendedName>
        <fullName evidence="2">Uridine phosphorylase</fullName>
        <ecNumber evidence="1">2.4.2.3</ecNumber>
    </recommendedName>
</protein>
<dbReference type="Proteomes" id="UP001596043">
    <property type="component" value="Unassembled WGS sequence"/>
</dbReference>
<name>A0ABV9I185_9FLAO</name>
<evidence type="ECO:0000256" key="1">
    <source>
        <dbReference type="ARBA" id="ARBA00011888"/>
    </source>
</evidence>
<comment type="caution">
    <text evidence="5">The sequence shown here is derived from an EMBL/GenBank/DDBJ whole genome shotgun (WGS) entry which is preliminary data.</text>
</comment>
<evidence type="ECO:0000313" key="6">
    <source>
        <dbReference type="Proteomes" id="UP001596043"/>
    </source>
</evidence>
<dbReference type="InterPro" id="IPR000845">
    <property type="entry name" value="Nucleoside_phosphorylase_d"/>
</dbReference>
<reference evidence="6" key="1">
    <citation type="journal article" date="2019" name="Int. J. Syst. Evol. Microbiol.">
        <title>The Global Catalogue of Microorganisms (GCM) 10K type strain sequencing project: providing services to taxonomists for standard genome sequencing and annotation.</title>
        <authorList>
            <consortium name="The Broad Institute Genomics Platform"/>
            <consortium name="The Broad Institute Genome Sequencing Center for Infectious Disease"/>
            <person name="Wu L."/>
            <person name="Ma J."/>
        </authorList>
    </citation>
    <scope>NUCLEOTIDE SEQUENCE [LARGE SCALE GENOMIC DNA]</scope>
    <source>
        <strain evidence="6">YJ-61-S</strain>
    </source>
</reference>
<dbReference type="PANTHER" id="PTHR43691:SF11">
    <property type="entry name" value="FI09636P-RELATED"/>
    <property type="match status" value="1"/>
</dbReference>
<evidence type="ECO:0000256" key="2">
    <source>
        <dbReference type="ARBA" id="ARBA00021980"/>
    </source>
</evidence>
<dbReference type="RefSeq" id="WP_379981440.1">
    <property type="nucleotide sequence ID" value="NZ_JBHSFV010000012.1"/>
</dbReference>
<dbReference type="Gene3D" id="3.40.50.1580">
    <property type="entry name" value="Nucleoside phosphorylase domain"/>
    <property type="match status" value="1"/>
</dbReference>
<accession>A0ABV9I185</accession>
<gene>
    <name evidence="5" type="ORF">ACFO3O_18130</name>
</gene>
<dbReference type="CDD" id="cd00436">
    <property type="entry name" value="UP_TbUP-like"/>
    <property type="match status" value="1"/>
</dbReference>
<feature type="domain" description="Nucleoside phosphorylase" evidence="4">
    <location>
        <begin position="30"/>
        <end position="274"/>
    </location>
</feature>